<evidence type="ECO:0000256" key="4">
    <source>
        <dbReference type="ARBA" id="ARBA00023136"/>
    </source>
</evidence>
<accession>A0ABV2I5T7</accession>
<dbReference type="Pfam" id="PF07690">
    <property type="entry name" value="MFS_1"/>
    <property type="match status" value="1"/>
</dbReference>
<proteinExistence type="predicted"/>
<feature type="transmembrane region" description="Helical" evidence="5">
    <location>
        <begin position="84"/>
        <end position="103"/>
    </location>
</feature>
<dbReference type="Proteomes" id="UP001549164">
    <property type="component" value="Unassembled WGS sequence"/>
</dbReference>
<feature type="transmembrane region" description="Helical" evidence="5">
    <location>
        <begin position="109"/>
        <end position="130"/>
    </location>
</feature>
<evidence type="ECO:0000256" key="3">
    <source>
        <dbReference type="ARBA" id="ARBA00022989"/>
    </source>
</evidence>
<protein>
    <submittedName>
        <fullName evidence="7">MFS family permease</fullName>
    </submittedName>
</protein>
<dbReference type="EMBL" id="JBEPLY010000001">
    <property type="protein sequence ID" value="MET3598228.1"/>
    <property type="molecule type" value="Genomic_DNA"/>
</dbReference>
<evidence type="ECO:0000256" key="2">
    <source>
        <dbReference type="ARBA" id="ARBA00022692"/>
    </source>
</evidence>
<feature type="transmembrane region" description="Helical" evidence="5">
    <location>
        <begin position="469"/>
        <end position="493"/>
    </location>
</feature>
<feature type="transmembrane region" description="Helical" evidence="5">
    <location>
        <begin position="205"/>
        <end position="224"/>
    </location>
</feature>
<evidence type="ECO:0000259" key="6">
    <source>
        <dbReference type="PROSITE" id="PS50850"/>
    </source>
</evidence>
<feature type="transmembrane region" description="Helical" evidence="5">
    <location>
        <begin position="170"/>
        <end position="193"/>
    </location>
</feature>
<comment type="subcellular location">
    <subcellularLocation>
        <location evidence="1">Membrane</location>
        <topology evidence="1">Multi-pass membrane protein</topology>
    </subcellularLocation>
</comment>
<feature type="transmembrane region" description="Helical" evidence="5">
    <location>
        <begin position="53"/>
        <end position="72"/>
    </location>
</feature>
<feature type="transmembrane region" description="Helical" evidence="5">
    <location>
        <begin position="337"/>
        <end position="355"/>
    </location>
</feature>
<dbReference type="PANTHER" id="PTHR42718">
    <property type="entry name" value="MAJOR FACILITATOR SUPERFAMILY MULTIDRUG TRANSPORTER MFSC"/>
    <property type="match status" value="1"/>
</dbReference>
<dbReference type="InterPro" id="IPR036259">
    <property type="entry name" value="MFS_trans_sf"/>
</dbReference>
<evidence type="ECO:0000313" key="7">
    <source>
        <dbReference type="EMBL" id="MET3598228.1"/>
    </source>
</evidence>
<keyword evidence="8" id="KW-1185">Reference proteome</keyword>
<feature type="domain" description="Major facilitator superfamily (MFS) profile" evidence="6">
    <location>
        <begin position="18"/>
        <end position="497"/>
    </location>
</feature>
<keyword evidence="4 5" id="KW-0472">Membrane</keyword>
<comment type="caution">
    <text evidence="7">The sequence shown here is derived from an EMBL/GenBank/DDBJ whole genome shotgun (WGS) entry which is preliminary data.</text>
</comment>
<feature type="transmembrane region" description="Helical" evidence="5">
    <location>
        <begin position="272"/>
        <end position="293"/>
    </location>
</feature>
<feature type="transmembrane region" description="Helical" evidence="5">
    <location>
        <begin position="142"/>
        <end position="164"/>
    </location>
</feature>
<dbReference type="Gene3D" id="1.20.1250.20">
    <property type="entry name" value="MFS general substrate transporter like domains"/>
    <property type="match status" value="1"/>
</dbReference>
<keyword evidence="3 5" id="KW-1133">Transmembrane helix</keyword>
<dbReference type="InterPro" id="IPR011701">
    <property type="entry name" value="MFS"/>
</dbReference>
<gene>
    <name evidence="7" type="ORF">ABID12_000149</name>
</gene>
<feature type="transmembrane region" description="Helical" evidence="5">
    <location>
        <begin position="236"/>
        <end position="252"/>
    </location>
</feature>
<reference evidence="7 8" key="1">
    <citation type="submission" date="2024-06" db="EMBL/GenBank/DDBJ databases">
        <title>Genomic Encyclopedia of Type Strains, Phase IV (KMG-IV): sequencing the most valuable type-strain genomes for metagenomic binning, comparative biology and taxonomic classification.</title>
        <authorList>
            <person name="Goeker M."/>
        </authorList>
    </citation>
    <scope>NUCLEOTIDE SEQUENCE [LARGE SCALE GENOMIC DNA]</scope>
    <source>
        <strain evidence="7 8">DSM 28102</strain>
    </source>
</reference>
<dbReference type="InterPro" id="IPR020846">
    <property type="entry name" value="MFS_dom"/>
</dbReference>
<dbReference type="SUPFAM" id="SSF103473">
    <property type="entry name" value="MFS general substrate transporter"/>
    <property type="match status" value="1"/>
</dbReference>
<dbReference type="PROSITE" id="PS50850">
    <property type="entry name" value="MFS"/>
    <property type="match status" value="1"/>
</dbReference>
<organism evidence="7 8">
    <name type="scientific">Martelella mangrovi</name>
    <dbReference type="NCBI Taxonomy" id="1397477"/>
    <lineage>
        <taxon>Bacteria</taxon>
        <taxon>Pseudomonadati</taxon>
        <taxon>Pseudomonadota</taxon>
        <taxon>Alphaproteobacteria</taxon>
        <taxon>Hyphomicrobiales</taxon>
        <taxon>Aurantimonadaceae</taxon>
        <taxon>Martelella</taxon>
    </lineage>
</organism>
<name>A0ABV2I5T7_9HYPH</name>
<dbReference type="RefSeq" id="WP_354432701.1">
    <property type="nucleotide sequence ID" value="NZ_JBEPLY010000001.1"/>
</dbReference>
<sequence length="505" mass="52967">MDNSELQDNRFSPDRTAALIAVLIAFFGIPATISGVATIIPNLSSVLAVSLSQVQWVITSFLLCSAGMTVVFGAIADSRGKRRVFLFGIMLLSSASLASAFLTDYAALVIARSIAGIGAAALLATGPAVLNALFDGHRQMSVFAMFGTAIGSGLALGPVLAAFVATRFGWQSVFLVQAAFFAAAGVAMAKSAVPETGNPTAPSMAISHLLIRFAATISLFFVLIEGPSLGLGNPSVSGALAIGLASVLFLFIMHRRRRTADREEARGINLGYWGWCLSAIFPSLTFFVILLYMPTYLIVVHGLGEVEASYRMAALTAPMVVFPLLTKPGLKLGLPPFLILALACLTVLTGIGLFLGNAAPLLLSLALIGAGSGITFSLTDMQALRHIERHQTAKAAGIINTVRLGSEAVAAALYGSVFWLFLLKWSNDNPSALTRLGDTTAKLKALSALAAGKLAENVPAGILRTAYDFAFHHTVFVMFCLALTVITGSLSLIRSGREAVRIGAA</sequence>
<feature type="transmembrane region" description="Helical" evidence="5">
    <location>
        <begin position="402"/>
        <end position="422"/>
    </location>
</feature>
<feature type="transmembrane region" description="Helical" evidence="5">
    <location>
        <begin position="361"/>
        <end position="381"/>
    </location>
</feature>
<dbReference type="PANTHER" id="PTHR42718:SF49">
    <property type="entry name" value="EXPORT PROTEIN"/>
    <property type="match status" value="1"/>
</dbReference>
<feature type="transmembrane region" description="Helical" evidence="5">
    <location>
        <begin position="308"/>
        <end position="325"/>
    </location>
</feature>
<evidence type="ECO:0000313" key="8">
    <source>
        <dbReference type="Proteomes" id="UP001549164"/>
    </source>
</evidence>
<feature type="transmembrane region" description="Helical" evidence="5">
    <location>
        <begin position="17"/>
        <end position="41"/>
    </location>
</feature>
<keyword evidence="2 5" id="KW-0812">Transmembrane</keyword>
<evidence type="ECO:0000256" key="5">
    <source>
        <dbReference type="SAM" id="Phobius"/>
    </source>
</evidence>
<evidence type="ECO:0000256" key="1">
    <source>
        <dbReference type="ARBA" id="ARBA00004141"/>
    </source>
</evidence>